<proteinExistence type="predicted"/>
<accession>A0A1H9N743</accession>
<dbReference type="GO" id="GO:0008171">
    <property type="term" value="F:O-methyltransferase activity"/>
    <property type="evidence" value="ECO:0007669"/>
    <property type="project" value="TreeGrafter"/>
</dbReference>
<name>A0A1H9N743_9SPHI</name>
<evidence type="ECO:0000313" key="3">
    <source>
        <dbReference type="Proteomes" id="UP000199572"/>
    </source>
</evidence>
<dbReference type="SUPFAM" id="SSF53335">
    <property type="entry name" value="S-adenosyl-L-methionine-dependent methyltransferases"/>
    <property type="match status" value="1"/>
</dbReference>
<dbReference type="Pfam" id="PF05050">
    <property type="entry name" value="Methyltransf_21"/>
    <property type="match status" value="1"/>
</dbReference>
<protein>
    <submittedName>
        <fullName evidence="2">Methyltransferase, FkbM family</fullName>
    </submittedName>
</protein>
<dbReference type="EMBL" id="FOGG01000007">
    <property type="protein sequence ID" value="SER31475.1"/>
    <property type="molecule type" value="Genomic_DNA"/>
</dbReference>
<sequence length="237" mass="26868">MLAQLIPKAIKDYLKEKLGVPDMFSSFKNMKKLGFAPRFILDIGAYEGNWSKEINKIFPSADILMIEGQTEKEPILESVCKSVPQFAYQIALLGATQQEVIFNKYETASSVLSENNITNAEIETRKLTTLDTIMAQKPIEGSVLLKIDTQGYELEILKGAVQLLQKADVVLLEVSLLNIYINSPLVDEVMVFMKEKGFYLYDICSMIRRPLDGALYQSDFIFVTKNFLNRSSTKWIV</sequence>
<dbReference type="STRING" id="390241.SAMN04488023_10768"/>
<dbReference type="NCBIfam" id="TIGR01444">
    <property type="entry name" value="fkbM_fam"/>
    <property type="match status" value="1"/>
</dbReference>
<dbReference type="InterPro" id="IPR006342">
    <property type="entry name" value="FkbM_mtfrase"/>
</dbReference>
<evidence type="ECO:0000313" key="2">
    <source>
        <dbReference type="EMBL" id="SER31475.1"/>
    </source>
</evidence>
<evidence type="ECO:0000259" key="1">
    <source>
        <dbReference type="Pfam" id="PF05050"/>
    </source>
</evidence>
<dbReference type="PANTHER" id="PTHR36973:SF4">
    <property type="entry name" value="NODULATION PROTEIN"/>
    <property type="match status" value="1"/>
</dbReference>
<dbReference type="InterPro" id="IPR029063">
    <property type="entry name" value="SAM-dependent_MTases_sf"/>
</dbReference>
<dbReference type="InterPro" id="IPR053188">
    <property type="entry name" value="FkbM_Methyltransferase"/>
</dbReference>
<organism evidence="2 3">
    <name type="scientific">Pedobacter rhizosphaerae</name>
    <dbReference type="NCBI Taxonomy" id="390241"/>
    <lineage>
        <taxon>Bacteria</taxon>
        <taxon>Pseudomonadati</taxon>
        <taxon>Bacteroidota</taxon>
        <taxon>Sphingobacteriia</taxon>
        <taxon>Sphingobacteriales</taxon>
        <taxon>Sphingobacteriaceae</taxon>
        <taxon>Pedobacter</taxon>
    </lineage>
</organism>
<keyword evidence="3" id="KW-1185">Reference proteome</keyword>
<feature type="domain" description="Methyltransferase FkbM" evidence="1">
    <location>
        <begin position="42"/>
        <end position="198"/>
    </location>
</feature>
<dbReference type="Proteomes" id="UP000199572">
    <property type="component" value="Unassembled WGS sequence"/>
</dbReference>
<dbReference type="OrthoDB" id="9812600at2"/>
<dbReference type="GO" id="GO:0032259">
    <property type="term" value="P:methylation"/>
    <property type="evidence" value="ECO:0007669"/>
    <property type="project" value="UniProtKB-KW"/>
</dbReference>
<dbReference type="PANTHER" id="PTHR36973">
    <property type="entry name" value="SLL1456 PROTEIN-RELATED"/>
    <property type="match status" value="1"/>
</dbReference>
<keyword evidence="2" id="KW-0489">Methyltransferase</keyword>
<dbReference type="Gene3D" id="3.40.50.150">
    <property type="entry name" value="Vaccinia Virus protein VP39"/>
    <property type="match status" value="1"/>
</dbReference>
<reference evidence="2 3" key="1">
    <citation type="submission" date="2016-10" db="EMBL/GenBank/DDBJ databases">
        <authorList>
            <person name="de Groot N.N."/>
        </authorList>
    </citation>
    <scope>NUCLEOTIDE SEQUENCE [LARGE SCALE GENOMIC DNA]</scope>
    <source>
        <strain evidence="2 3">DSM 18610</strain>
    </source>
</reference>
<dbReference type="RefSeq" id="WP_090883079.1">
    <property type="nucleotide sequence ID" value="NZ_FOGG01000007.1"/>
</dbReference>
<keyword evidence="2" id="KW-0808">Transferase</keyword>
<dbReference type="AlphaFoldDB" id="A0A1H9N743"/>
<gene>
    <name evidence="2" type="ORF">SAMN04488023_10768</name>
</gene>